<reference evidence="2" key="1">
    <citation type="journal article" date="2022" name="bioRxiv">
        <title>Sequencing and chromosome-scale assembly of the giantPleurodeles waltlgenome.</title>
        <authorList>
            <person name="Brown T."/>
            <person name="Elewa A."/>
            <person name="Iarovenko S."/>
            <person name="Subramanian E."/>
            <person name="Araus A.J."/>
            <person name="Petzold A."/>
            <person name="Susuki M."/>
            <person name="Suzuki K.-i.T."/>
            <person name="Hayashi T."/>
            <person name="Toyoda A."/>
            <person name="Oliveira C."/>
            <person name="Osipova E."/>
            <person name="Leigh N.D."/>
            <person name="Simon A."/>
            <person name="Yun M.H."/>
        </authorList>
    </citation>
    <scope>NUCLEOTIDE SEQUENCE</scope>
    <source>
        <strain evidence="2">20211129_DDA</strain>
        <tissue evidence="2">Liver</tissue>
    </source>
</reference>
<gene>
    <name evidence="2" type="ORF">NDU88_006348</name>
</gene>
<evidence type="ECO:0000313" key="2">
    <source>
        <dbReference type="EMBL" id="KAJ1165931.1"/>
    </source>
</evidence>
<dbReference type="EMBL" id="JANPWB010000008">
    <property type="protein sequence ID" value="KAJ1165931.1"/>
    <property type="molecule type" value="Genomic_DNA"/>
</dbReference>
<feature type="compositionally biased region" description="Basic and acidic residues" evidence="1">
    <location>
        <begin position="34"/>
        <end position="51"/>
    </location>
</feature>
<comment type="caution">
    <text evidence="2">The sequence shown here is derived from an EMBL/GenBank/DDBJ whole genome shotgun (WGS) entry which is preliminary data.</text>
</comment>
<sequence>MAVLKPFGFRILRRCPVPSVNISGHYLKKSRSKKGTEPEQESQRPPKEWVKMTTENHLENTDNEALRAWLREKKILLRREGTAQRKQKRLEREKEKEKAKERQQKEEMSEREVRRWMERKVMEKALSRRFLEGLSLSIPTHTRQGALENMPCTTGARNRQPNAGSMITSVEDLHTHTTAMPRATSTVKGRTQSLSGPTRPMLPLADTVNVYGKSLYEKSEVTPLAEGVVNDITVGDTETPTGSTLQAGSVENINQRDLRQDIRLSPPSVRKVQDSQEGCEGLAERTLSVRATDKDSQENCKNGIKTAWHKMDINIESGKKLTGSERFGNIDITTENSQKWPSFLSSRITNSNNKKCNKFSSPTPPGKDNVDDSAQHNGLAMLTLSAKEKGRSCTVDSKKLLRKAASDSVCDNDTNMFVKKSSKERTHPEKVACSSVTLSGTETEQNIWDQDLDVIKHLEVDDRKITSPLMAL</sequence>
<accession>A0AAV7SP99</accession>
<feature type="region of interest" description="Disordered" evidence="1">
    <location>
        <begin position="82"/>
        <end position="109"/>
    </location>
</feature>
<name>A0AAV7SP99_PLEWA</name>
<evidence type="ECO:0000256" key="1">
    <source>
        <dbReference type="SAM" id="MobiDB-lite"/>
    </source>
</evidence>
<proteinExistence type="predicted"/>
<keyword evidence="3" id="KW-1185">Reference proteome</keyword>
<organism evidence="2 3">
    <name type="scientific">Pleurodeles waltl</name>
    <name type="common">Iberian ribbed newt</name>
    <dbReference type="NCBI Taxonomy" id="8319"/>
    <lineage>
        <taxon>Eukaryota</taxon>
        <taxon>Metazoa</taxon>
        <taxon>Chordata</taxon>
        <taxon>Craniata</taxon>
        <taxon>Vertebrata</taxon>
        <taxon>Euteleostomi</taxon>
        <taxon>Amphibia</taxon>
        <taxon>Batrachia</taxon>
        <taxon>Caudata</taxon>
        <taxon>Salamandroidea</taxon>
        <taxon>Salamandridae</taxon>
        <taxon>Pleurodelinae</taxon>
        <taxon>Pleurodeles</taxon>
    </lineage>
</organism>
<feature type="region of interest" description="Disordered" evidence="1">
    <location>
        <begin position="26"/>
        <end position="51"/>
    </location>
</feature>
<protein>
    <submittedName>
        <fullName evidence="2">Uncharacterized protein</fullName>
    </submittedName>
</protein>
<evidence type="ECO:0000313" key="3">
    <source>
        <dbReference type="Proteomes" id="UP001066276"/>
    </source>
</evidence>
<dbReference type="Proteomes" id="UP001066276">
    <property type="component" value="Chromosome 4_2"/>
</dbReference>
<dbReference type="AlphaFoldDB" id="A0AAV7SP99"/>
<feature type="compositionally biased region" description="Basic and acidic residues" evidence="1">
    <location>
        <begin position="90"/>
        <end position="109"/>
    </location>
</feature>